<organism evidence="1 2">
    <name type="scientific">Paracidovorax cattleyae</name>
    <dbReference type="NCBI Taxonomy" id="80868"/>
    <lineage>
        <taxon>Bacteria</taxon>
        <taxon>Pseudomonadati</taxon>
        <taxon>Pseudomonadota</taxon>
        <taxon>Betaproteobacteria</taxon>
        <taxon>Burkholderiales</taxon>
        <taxon>Comamonadaceae</taxon>
        <taxon>Paracidovorax</taxon>
    </lineage>
</organism>
<keyword evidence="2" id="KW-1185">Reference proteome</keyword>
<proteinExistence type="predicted"/>
<dbReference type="Pfam" id="PF13641">
    <property type="entry name" value="Glyco_tranf_2_3"/>
    <property type="match status" value="1"/>
</dbReference>
<dbReference type="OrthoDB" id="9771846at2"/>
<evidence type="ECO:0008006" key="3">
    <source>
        <dbReference type="Google" id="ProtNLM"/>
    </source>
</evidence>
<dbReference type="Proteomes" id="UP000199317">
    <property type="component" value="Unassembled WGS sequence"/>
</dbReference>
<dbReference type="SUPFAM" id="SSF53448">
    <property type="entry name" value="Nucleotide-diphospho-sugar transferases"/>
    <property type="match status" value="1"/>
</dbReference>
<gene>
    <name evidence="1" type="ORF">SAMN04489708_104146</name>
</gene>
<dbReference type="PANTHER" id="PTHR43179">
    <property type="entry name" value="RHAMNOSYLTRANSFERASE WBBL"/>
    <property type="match status" value="1"/>
</dbReference>
<protein>
    <recommendedName>
        <fullName evidence="3">Glycosyltransferase, GT2 family</fullName>
    </recommendedName>
</protein>
<accession>A0A1H0N0B8</accession>
<reference evidence="2" key="1">
    <citation type="submission" date="2016-10" db="EMBL/GenBank/DDBJ databases">
        <authorList>
            <person name="Varghese N."/>
            <person name="Submissions S."/>
        </authorList>
    </citation>
    <scope>NUCLEOTIDE SEQUENCE [LARGE SCALE GENOMIC DNA]</scope>
    <source>
        <strain evidence="2">DSM 17101</strain>
    </source>
</reference>
<dbReference type="EMBL" id="FNJL01000004">
    <property type="protein sequence ID" value="SDO86158.1"/>
    <property type="molecule type" value="Genomic_DNA"/>
</dbReference>
<name>A0A1H0N0B8_9BURK</name>
<evidence type="ECO:0000313" key="1">
    <source>
        <dbReference type="EMBL" id="SDO86158.1"/>
    </source>
</evidence>
<dbReference type="InterPro" id="IPR029044">
    <property type="entry name" value="Nucleotide-diphossugar_trans"/>
</dbReference>
<evidence type="ECO:0000313" key="2">
    <source>
        <dbReference type="Proteomes" id="UP000199317"/>
    </source>
</evidence>
<dbReference type="RefSeq" id="WP_092832660.1">
    <property type="nucleotide sequence ID" value="NZ_CP028290.1"/>
</dbReference>
<dbReference type="AlphaFoldDB" id="A0A1H0N0B8"/>
<sequence length="237" mass="26631">MLHGMARWCAGSVTRVVLTFNIPEPPPPLPPGRTGWPFALDVRRNAQPLGFGANHNMALDGATEPFVGVLNPDVAFLDTDPFERLLRAASEPGIGCAYPEQVDACGVLQDSERELPTPGALWRRRILRQPDRRTDWVNAAFLVFPAAAWKAVGGFDERYFMYCEDVDLCLRLRLRGWRLARVPVRVGHAGQRASRRRMAHLGWHVRSLLRLWTSPVYHQARSLLHADTAEARRIGAP</sequence>
<dbReference type="Gene3D" id="3.90.550.10">
    <property type="entry name" value="Spore Coat Polysaccharide Biosynthesis Protein SpsA, Chain A"/>
    <property type="match status" value="1"/>
</dbReference>
<dbReference type="PANTHER" id="PTHR43179:SF10">
    <property type="entry name" value="GLYCOSYL TRANSFERASE"/>
    <property type="match status" value="1"/>
</dbReference>